<dbReference type="InterPro" id="IPR004364">
    <property type="entry name" value="Aa-tRNA-synt_II"/>
</dbReference>
<keyword evidence="7" id="KW-0963">Cytoplasm</keyword>
<dbReference type="SUPFAM" id="SSF55681">
    <property type="entry name" value="Class II aaRS and biotin synthetases"/>
    <property type="match status" value="1"/>
</dbReference>
<dbReference type="CDD" id="cd04322">
    <property type="entry name" value="LysRS_N"/>
    <property type="match status" value="1"/>
</dbReference>
<evidence type="ECO:0000256" key="6">
    <source>
        <dbReference type="ARBA" id="ARBA00048573"/>
    </source>
</evidence>
<evidence type="ECO:0000256" key="3">
    <source>
        <dbReference type="ARBA" id="ARBA00022741"/>
    </source>
</evidence>
<organism evidence="10 11">
    <name type="scientific">Candidatus Chromulinivorax destructor</name>
    <dbReference type="NCBI Taxonomy" id="2066483"/>
    <lineage>
        <taxon>Bacteria</taxon>
        <taxon>Candidatus Babelota</taxon>
        <taxon>Candidatus Babeliae</taxon>
        <taxon>Candidatus Babeliales</taxon>
        <taxon>Candidatus Chromulinivoraceae</taxon>
        <taxon>Candidatus Chromulinivorax</taxon>
    </lineage>
</organism>
<reference evidence="10 11" key="1">
    <citation type="submission" date="2017-12" db="EMBL/GenBank/DDBJ databases">
        <title>Chromulinavorax destructans is a abundant pathogen of dominant heterotrophic picoflagllates.</title>
        <authorList>
            <person name="Deeg C.M."/>
            <person name="Zimmer M."/>
            <person name="Suttle C.A."/>
        </authorList>
    </citation>
    <scope>NUCLEOTIDE SEQUENCE [LARGE SCALE GENOMIC DNA]</scope>
    <source>
        <strain evidence="10 11">SeV1</strain>
    </source>
</reference>
<dbReference type="GO" id="GO:0005524">
    <property type="term" value="F:ATP binding"/>
    <property type="evidence" value="ECO:0007669"/>
    <property type="project" value="UniProtKB-UniRule"/>
</dbReference>
<dbReference type="Proteomes" id="UP000254834">
    <property type="component" value="Chromosome"/>
</dbReference>
<evidence type="ECO:0000259" key="9">
    <source>
        <dbReference type="PROSITE" id="PS50862"/>
    </source>
</evidence>
<keyword evidence="1 7" id="KW-0436">Ligase</keyword>
<comment type="similarity">
    <text evidence="7">Belongs to the class-II aminoacyl-tRNA synthetase family.</text>
</comment>
<dbReference type="InterPro" id="IPR006195">
    <property type="entry name" value="aa-tRNA-synth_II"/>
</dbReference>
<proteinExistence type="inferred from homology"/>
<dbReference type="KEGG" id="cdes:C0J27_04655"/>
<comment type="catalytic activity">
    <reaction evidence="6 7 8">
        <text>tRNA(Lys) + L-lysine + ATP = L-lysyl-tRNA(Lys) + AMP + diphosphate</text>
        <dbReference type="Rhea" id="RHEA:20792"/>
        <dbReference type="Rhea" id="RHEA-COMP:9696"/>
        <dbReference type="Rhea" id="RHEA-COMP:9697"/>
        <dbReference type="ChEBI" id="CHEBI:30616"/>
        <dbReference type="ChEBI" id="CHEBI:32551"/>
        <dbReference type="ChEBI" id="CHEBI:33019"/>
        <dbReference type="ChEBI" id="CHEBI:78442"/>
        <dbReference type="ChEBI" id="CHEBI:78529"/>
        <dbReference type="ChEBI" id="CHEBI:456215"/>
        <dbReference type="EC" id="6.1.1.6"/>
    </reaction>
</comment>
<dbReference type="AlphaFoldDB" id="A0A345ZD40"/>
<keyword evidence="2 7" id="KW-0479">Metal-binding</keyword>
<dbReference type="SUPFAM" id="SSF50249">
    <property type="entry name" value="Nucleic acid-binding proteins"/>
    <property type="match status" value="1"/>
</dbReference>
<gene>
    <name evidence="7 10" type="primary">lysS</name>
    <name evidence="10" type="ORF">C0J27_04655</name>
</gene>
<dbReference type="GO" id="GO:0000049">
    <property type="term" value="F:tRNA binding"/>
    <property type="evidence" value="ECO:0007669"/>
    <property type="project" value="TreeGrafter"/>
</dbReference>
<protein>
    <recommendedName>
        <fullName evidence="7">Lysine--tRNA ligase</fullName>
        <ecNumber evidence="7">6.1.1.6</ecNumber>
    </recommendedName>
    <alternativeName>
        <fullName evidence="7">Lysyl-tRNA synthetase</fullName>
        <shortName evidence="7">LysRS</shortName>
    </alternativeName>
</protein>
<dbReference type="InterPro" id="IPR002313">
    <property type="entry name" value="Lys-tRNA-ligase_II"/>
</dbReference>
<name>A0A345ZD40_9BACT</name>
<evidence type="ECO:0000313" key="10">
    <source>
        <dbReference type="EMBL" id="AXK61207.1"/>
    </source>
</evidence>
<accession>A0A345ZD40</accession>
<dbReference type="PANTHER" id="PTHR42918">
    <property type="entry name" value="LYSYL-TRNA SYNTHETASE"/>
    <property type="match status" value="1"/>
</dbReference>
<dbReference type="Gene3D" id="3.30.930.10">
    <property type="entry name" value="Bira Bifunctional Protein, Domain 2"/>
    <property type="match status" value="1"/>
</dbReference>
<feature type="binding site" evidence="7">
    <location>
        <position position="415"/>
    </location>
    <ligand>
        <name>Mg(2+)</name>
        <dbReference type="ChEBI" id="CHEBI:18420"/>
        <label>2</label>
    </ligand>
</feature>
<keyword evidence="7" id="KW-0648">Protein biosynthesis</keyword>
<evidence type="ECO:0000256" key="1">
    <source>
        <dbReference type="ARBA" id="ARBA00022598"/>
    </source>
</evidence>
<evidence type="ECO:0000256" key="4">
    <source>
        <dbReference type="ARBA" id="ARBA00022840"/>
    </source>
</evidence>
<feature type="domain" description="Aminoacyl-transfer RNA synthetases class-II family profile" evidence="9">
    <location>
        <begin position="181"/>
        <end position="492"/>
    </location>
</feature>
<feature type="binding site" evidence="7">
    <location>
        <position position="415"/>
    </location>
    <ligand>
        <name>Mg(2+)</name>
        <dbReference type="ChEBI" id="CHEBI:18420"/>
        <label>1</label>
    </ligand>
</feature>
<keyword evidence="4 7" id="KW-0067">ATP-binding</keyword>
<dbReference type="HAMAP" id="MF_00252">
    <property type="entry name" value="Lys_tRNA_synth_class2"/>
    <property type="match status" value="1"/>
</dbReference>
<comment type="subcellular location">
    <subcellularLocation>
        <location evidence="7">Cytoplasm</location>
    </subcellularLocation>
</comment>
<evidence type="ECO:0000256" key="5">
    <source>
        <dbReference type="ARBA" id="ARBA00023146"/>
    </source>
</evidence>
<dbReference type="EMBL" id="CP025544">
    <property type="protein sequence ID" value="AXK61207.1"/>
    <property type="molecule type" value="Genomic_DNA"/>
</dbReference>
<dbReference type="OrthoDB" id="9802326at2"/>
<dbReference type="Pfam" id="PF00152">
    <property type="entry name" value="tRNA-synt_2"/>
    <property type="match status" value="1"/>
</dbReference>
<dbReference type="InterPro" id="IPR044136">
    <property type="entry name" value="Lys-tRNA-ligase_II_N"/>
</dbReference>
<dbReference type="NCBIfam" id="NF001756">
    <property type="entry name" value="PRK00484.1"/>
    <property type="match status" value="1"/>
</dbReference>
<evidence type="ECO:0000256" key="8">
    <source>
        <dbReference type="RuleBase" id="RU000336"/>
    </source>
</evidence>
<dbReference type="Gene3D" id="2.40.50.140">
    <property type="entry name" value="Nucleic acid-binding proteins"/>
    <property type="match status" value="1"/>
</dbReference>
<dbReference type="NCBIfam" id="TIGR00499">
    <property type="entry name" value="lysS_bact"/>
    <property type="match status" value="1"/>
</dbReference>
<dbReference type="PRINTS" id="PR00982">
    <property type="entry name" value="TRNASYNTHLYS"/>
</dbReference>
<dbReference type="PANTHER" id="PTHR42918:SF15">
    <property type="entry name" value="LYSINE--TRNA LIGASE, CHLOROPLASTIC_MITOCHONDRIAL"/>
    <property type="match status" value="1"/>
</dbReference>
<evidence type="ECO:0000313" key="11">
    <source>
        <dbReference type="Proteomes" id="UP000254834"/>
    </source>
</evidence>
<dbReference type="GO" id="GO:0000287">
    <property type="term" value="F:magnesium ion binding"/>
    <property type="evidence" value="ECO:0007669"/>
    <property type="project" value="UniProtKB-UniRule"/>
</dbReference>
<evidence type="ECO:0000256" key="7">
    <source>
        <dbReference type="HAMAP-Rule" id="MF_00252"/>
    </source>
</evidence>
<dbReference type="CDD" id="cd00775">
    <property type="entry name" value="LysRS_core"/>
    <property type="match status" value="1"/>
</dbReference>
<dbReference type="InterPro" id="IPR018149">
    <property type="entry name" value="Lys-tRNA-synth_II_C"/>
</dbReference>
<comment type="cofactor">
    <cofactor evidence="7 8">
        <name>Mg(2+)</name>
        <dbReference type="ChEBI" id="CHEBI:18420"/>
    </cofactor>
    <text evidence="7 8">Binds 3 Mg(2+) ions per subunit.</text>
</comment>
<comment type="subunit">
    <text evidence="7">Homodimer.</text>
</comment>
<dbReference type="PROSITE" id="PS50862">
    <property type="entry name" value="AA_TRNA_LIGASE_II"/>
    <property type="match status" value="1"/>
</dbReference>
<dbReference type="GO" id="GO:0005829">
    <property type="term" value="C:cytosol"/>
    <property type="evidence" value="ECO:0007669"/>
    <property type="project" value="TreeGrafter"/>
</dbReference>
<dbReference type="GO" id="GO:0006430">
    <property type="term" value="P:lysyl-tRNA aminoacylation"/>
    <property type="evidence" value="ECO:0007669"/>
    <property type="project" value="UniProtKB-UniRule"/>
</dbReference>
<dbReference type="Pfam" id="PF01336">
    <property type="entry name" value="tRNA_anti-codon"/>
    <property type="match status" value="1"/>
</dbReference>
<feature type="binding site" evidence="7">
    <location>
        <position position="408"/>
    </location>
    <ligand>
        <name>Mg(2+)</name>
        <dbReference type="ChEBI" id="CHEBI:18420"/>
        <label>1</label>
    </ligand>
</feature>
<keyword evidence="7 8" id="KW-0460">Magnesium</keyword>
<sequence length="497" mass="55880">MNGAPVADHVESSSQEHEIRVEKVAKMREAGIEPWPEVKHATASCQQVIDDFVENAEPVQVYAVVGRVVSIRLHGKAAFVHLQEQGNKLQVYFQQERIGAVAFEQLQSFVDIGDFLWVKGFSFKTQRGEITLKADVYAIQSKCLHPLPEKFHGLVNVETRYRQRYLDLISNPESRSVLQKRSLIVQACREFLTSHGYLEVETPMLHPIAGGAAAKPFSTHHNALGQEFFLRIAPELYLKRLVVGGFDKVFELNRNFRNEGVSPRHNPEFTMLECYTAHEGFEYGMDIVEQLIQAMAAKVSDTGIVAFGEHVIDLSKPFAKISMKSAVQTRHNLSDADMNESTIDALLKKHHVALPKSNMTINEKIYLLFEETVESTLIQPTFIIDFPIEVSPLAKRHAQDATLAARAELFIVGIEFANLFNELNDPFDQADRFKSQMDAHKAGDEEAHQYDADFILALEHALPPTVGFGIGIDRLIMLITGSTSIKDVILFPTLKKK</sequence>
<dbReference type="InterPro" id="IPR012340">
    <property type="entry name" value="NA-bd_OB-fold"/>
</dbReference>
<evidence type="ECO:0000256" key="2">
    <source>
        <dbReference type="ARBA" id="ARBA00022723"/>
    </source>
</evidence>
<keyword evidence="11" id="KW-1185">Reference proteome</keyword>
<dbReference type="EC" id="6.1.1.6" evidence="7"/>
<dbReference type="InterPro" id="IPR004365">
    <property type="entry name" value="NA-bd_OB_tRNA"/>
</dbReference>
<dbReference type="InterPro" id="IPR045864">
    <property type="entry name" value="aa-tRNA-synth_II/BPL/LPL"/>
</dbReference>
<keyword evidence="5 7" id="KW-0030">Aminoacyl-tRNA synthetase</keyword>
<keyword evidence="3 7" id="KW-0547">Nucleotide-binding</keyword>
<dbReference type="GO" id="GO:0004824">
    <property type="term" value="F:lysine-tRNA ligase activity"/>
    <property type="evidence" value="ECO:0007669"/>
    <property type="project" value="UniProtKB-UniRule"/>
</dbReference>